<gene>
    <name evidence="2" type="ORF">Golob_010692</name>
</gene>
<evidence type="ECO:0000313" key="2">
    <source>
        <dbReference type="EMBL" id="MBA0565836.1"/>
    </source>
</evidence>
<feature type="region of interest" description="Disordered" evidence="1">
    <location>
        <begin position="1"/>
        <end position="23"/>
    </location>
</feature>
<proteinExistence type="predicted"/>
<dbReference type="EMBL" id="JABEZX010000009">
    <property type="protein sequence ID" value="MBA0565836.1"/>
    <property type="molecule type" value="Genomic_DNA"/>
</dbReference>
<sequence>MTRTPQTAGKRWLQLWARNQSRK</sequence>
<keyword evidence="3" id="KW-1185">Reference proteome</keyword>
<organism evidence="2 3">
    <name type="scientific">Gossypium lobatum</name>
    <dbReference type="NCBI Taxonomy" id="34289"/>
    <lineage>
        <taxon>Eukaryota</taxon>
        <taxon>Viridiplantae</taxon>
        <taxon>Streptophyta</taxon>
        <taxon>Embryophyta</taxon>
        <taxon>Tracheophyta</taxon>
        <taxon>Spermatophyta</taxon>
        <taxon>Magnoliopsida</taxon>
        <taxon>eudicotyledons</taxon>
        <taxon>Gunneridae</taxon>
        <taxon>Pentapetalae</taxon>
        <taxon>rosids</taxon>
        <taxon>malvids</taxon>
        <taxon>Malvales</taxon>
        <taxon>Malvaceae</taxon>
        <taxon>Malvoideae</taxon>
        <taxon>Gossypium</taxon>
    </lineage>
</organism>
<name>A0A7J8MMG6_9ROSI</name>
<dbReference type="Proteomes" id="UP000593572">
    <property type="component" value="Unassembled WGS sequence"/>
</dbReference>
<evidence type="ECO:0000256" key="1">
    <source>
        <dbReference type="SAM" id="MobiDB-lite"/>
    </source>
</evidence>
<reference evidence="2 3" key="1">
    <citation type="journal article" date="2019" name="Genome Biol. Evol.">
        <title>Insights into the evolution of the New World diploid cottons (Gossypium, subgenus Houzingenia) based on genome sequencing.</title>
        <authorList>
            <person name="Grover C.E."/>
            <person name="Arick M.A. 2nd"/>
            <person name="Thrash A."/>
            <person name="Conover J.L."/>
            <person name="Sanders W.S."/>
            <person name="Peterson D.G."/>
            <person name="Frelichowski J.E."/>
            <person name="Scheffler J.A."/>
            <person name="Scheffler B.E."/>
            <person name="Wendel J.F."/>
        </authorList>
    </citation>
    <scope>NUCLEOTIDE SEQUENCE [LARGE SCALE GENOMIC DNA]</scope>
    <source>
        <strain evidence="2">157</strain>
        <tissue evidence="2">Leaf</tissue>
    </source>
</reference>
<comment type="caution">
    <text evidence="2">The sequence shown here is derived from an EMBL/GenBank/DDBJ whole genome shotgun (WGS) entry which is preliminary data.</text>
</comment>
<protein>
    <submittedName>
        <fullName evidence="2">Uncharacterized protein</fullName>
    </submittedName>
</protein>
<evidence type="ECO:0000313" key="3">
    <source>
        <dbReference type="Proteomes" id="UP000593572"/>
    </source>
</evidence>
<dbReference type="AlphaFoldDB" id="A0A7J8MMG6"/>
<accession>A0A7J8MMG6</accession>